<gene>
    <name evidence="5" type="ORF">GCM10007173_32880</name>
</gene>
<keyword evidence="6" id="KW-1185">Reference proteome</keyword>
<proteinExistence type="inferred from homology"/>
<reference evidence="6" key="1">
    <citation type="journal article" date="2019" name="Int. J. Syst. Evol. Microbiol.">
        <title>The Global Catalogue of Microorganisms (GCM) 10K type strain sequencing project: providing services to taxonomists for standard genome sequencing and annotation.</title>
        <authorList>
            <consortium name="The Broad Institute Genomics Platform"/>
            <consortium name="The Broad Institute Genome Sequencing Center for Infectious Disease"/>
            <person name="Wu L."/>
            <person name="Ma J."/>
        </authorList>
    </citation>
    <scope>NUCLEOTIDE SEQUENCE [LARGE SCALE GENOMIC DNA]</scope>
    <source>
        <strain evidence="6">CGMCC 1.3685</strain>
    </source>
</reference>
<dbReference type="SUPFAM" id="SSF53474">
    <property type="entry name" value="alpha/beta-Hydrolases"/>
    <property type="match status" value="1"/>
</dbReference>
<keyword evidence="2" id="KW-0378">Hydrolase</keyword>
<feature type="domain" description="Alpha/beta hydrolase fold-3" evidence="4">
    <location>
        <begin position="85"/>
        <end position="282"/>
    </location>
</feature>
<sequence length="307" mass="32877">MGLTVAESVIPLILKARGANKPFVTEAGARKHLKKRYLRPIPFGPPARLRGVRVERRLSDPSGWPVYDVYSGNKTLSRRATGCVVVYLHGGGWVNEIASQHWQIIARIARETGQRVVVPIYPLLPLGNAREVCETTVNLVRAEVEAASQVRIAGDSSGGQIALSVALKLRDAGIRLQGITLLAPALDLTWTNPGIDIVQPSDPWLGVPGGRVLSEAWRGSDDVTDPVVSPLFGDMAGLGPLTILVGTRDVLNPDAHQLRRKAEAAGVSVTWHEAPDQLHVFALLPTKAGELGAQQIVASLKPVASGK</sequence>
<comment type="similarity">
    <text evidence="1">Belongs to the 'GDXG' lipolytic enzyme family.</text>
</comment>
<dbReference type="RefSeq" id="WP_096256106.1">
    <property type="nucleotide sequence ID" value="NZ_BMKX01000010.1"/>
</dbReference>
<dbReference type="Proteomes" id="UP000606115">
    <property type="component" value="Unassembled WGS sequence"/>
</dbReference>
<name>A0ABQ2DUB0_9MICC</name>
<dbReference type="InterPro" id="IPR033140">
    <property type="entry name" value="Lipase_GDXG_put_SER_AS"/>
</dbReference>
<evidence type="ECO:0000256" key="2">
    <source>
        <dbReference type="ARBA" id="ARBA00022801"/>
    </source>
</evidence>
<evidence type="ECO:0000256" key="1">
    <source>
        <dbReference type="ARBA" id="ARBA00010515"/>
    </source>
</evidence>
<dbReference type="InterPro" id="IPR013094">
    <property type="entry name" value="AB_hydrolase_3"/>
</dbReference>
<comment type="caution">
    <text evidence="5">The sequence shown here is derived from an EMBL/GenBank/DDBJ whole genome shotgun (WGS) entry which is preliminary data.</text>
</comment>
<dbReference type="PANTHER" id="PTHR48081">
    <property type="entry name" value="AB HYDROLASE SUPERFAMILY PROTEIN C4A8.06C"/>
    <property type="match status" value="1"/>
</dbReference>
<dbReference type="PANTHER" id="PTHR48081:SF8">
    <property type="entry name" value="ALPHA_BETA HYDROLASE FOLD-3 DOMAIN-CONTAINING PROTEIN-RELATED"/>
    <property type="match status" value="1"/>
</dbReference>
<dbReference type="InterPro" id="IPR029058">
    <property type="entry name" value="AB_hydrolase_fold"/>
</dbReference>
<protein>
    <submittedName>
        <fullName evidence="5">Esterase</fullName>
    </submittedName>
</protein>
<dbReference type="PROSITE" id="PS01174">
    <property type="entry name" value="LIPASE_GDXG_SER"/>
    <property type="match status" value="1"/>
</dbReference>
<organism evidence="5 6">
    <name type="scientific">Glutamicibacter ardleyensis</name>
    <dbReference type="NCBI Taxonomy" id="225894"/>
    <lineage>
        <taxon>Bacteria</taxon>
        <taxon>Bacillati</taxon>
        <taxon>Actinomycetota</taxon>
        <taxon>Actinomycetes</taxon>
        <taxon>Micrococcales</taxon>
        <taxon>Micrococcaceae</taxon>
        <taxon>Glutamicibacter</taxon>
    </lineage>
</organism>
<dbReference type="EMBL" id="BMKX01000010">
    <property type="protein sequence ID" value="GGJ71429.1"/>
    <property type="molecule type" value="Genomic_DNA"/>
</dbReference>
<evidence type="ECO:0000313" key="6">
    <source>
        <dbReference type="Proteomes" id="UP000606115"/>
    </source>
</evidence>
<dbReference type="Gene3D" id="3.40.50.1820">
    <property type="entry name" value="alpha/beta hydrolase"/>
    <property type="match status" value="1"/>
</dbReference>
<dbReference type="GeneID" id="303305622"/>
<evidence type="ECO:0000313" key="5">
    <source>
        <dbReference type="EMBL" id="GGJ71429.1"/>
    </source>
</evidence>
<feature type="active site" evidence="3">
    <location>
        <position position="156"/>
    </location>
</feature>
<evidence type="ECO:0000256" key="3">
    <source>
        <dbReference type="PROSITE-ProRule" id="PRU10038"/>
    </source>
</evidence>
<accession>A0ABQ2DUB0</accession>
<evidence type="ECO:0000259" key="4">
    <source>
        <dbReference type="Pfam" id="PF07859"/>
    </source>
</evidence>
<dbReference type="InterPro" id="IPR050300">
    <property type="entry name" value="GDXG_lipolytic_enzyme"/>
</dbReference>
<dbReference type="Pfam" id="PF07859">
    <property type="entry name" value="Abhydrolase_3"/>
    <property type="match status" value="1"/>
</dbReference>